<dbReference type="Gene3D" id="3.40.50.1980">
    <property type="entry name" value="Nitrogenase molybdenum iron protein domain"/>
    <property type="match status" value="2"/>
</dbReference>
<dbReference type="InterPro" id="IPR002491">
    <property type="entry name" value="ABC_transptr_periplasmic_BD"/>
</dbReference>
<dbReference type="InterPro" id="IPR050902">
    <property type="entry name" value="ABC_Transporter_SBP"/>
</dbReference>
<gene>
    <name evidence="2" type="ORF">JCM21142_72710</name>
</gene>
<dbReference type="STRING" id="869213.GCA_000517085_04357"/>
<dbReference type="eggNOG" id="COG0614">
    <property type="taxonomic scope" value="Bacteria"/>
</dbReference>
<feature type="domain" description="Fe/B12 periplasmic-binding" evidence="1">
    <location>
        <begin position="38"/>
        <end position="301"/>
    </location>
</feature>
<comment type="caution">
    <text evidence="2">The sequence shown here is derived from an EMBL/GenBank/DDBJ whole genome shotgun (WGS) entry which is preliminary data.</text>
</comment>
<dbReference type="Proteomes" id="UP000019402">
    <property type="component" value="Unassembled WGS sequence"/>
</dbReference>
<accession>W7Y6Y3</accession>
<dbReference type="AlphaFoldDB" id="W7Y6Y3"/>
<dbReference type="PANTHER" id="PTHR30535:SF34">
    <property type="entry name" value="MOLYBDATE-BINDING PROTEIN MOLA"/>
    <property type="match status" value="1"/>
</dbReference>
<evidence type="ECO:0000313" key="2">
    <source>
        <dbReference type="EMBL" id="GAF04017.1"/>
    </source>
</evidence>
<reference evidence="2 3" key="1">
    <citation type="journal article" date="2014" name="Genome Announc.">
        <title>Draft Genome Sequence of Cytophaga fermentans JCM 21142T, a Facultative Anaerobe Isolated from Marine Mud.</title>
        <authorList>
            <person name="Starns D."/>
            <person name="Oshima K."/>
            <person name="Suda W."/>
            <person name="Iino T."/>
            <person name="Yuki M."/>
            <person name="Inoue J."/>
            <person name="Kitamura K."/>
            <person name="Iida T."/>
            <person name="Darby A."/>
            <person name="Hattori M."/>
            <person name="Ohkuma M."/>
        </authorList>
    </citation>
    <scope>NUCLEOTIDE SEQUENCE [LARGE SCALE GENOMIC DNA]</scope>
    <source>
        <strain evidence="2 3">JCM 21142</strain>
    </source>
</reference>
<dbReference type="EMBL" id="BAMD01000035">
    <property type="protein sequence ID" value="GAF04017.1"/>
    <property type="molecule type" value="Genomic_DNA"/>
</dbReference>
<keyword evidence="3" id="KW-1185">Reference proteome</keyword>
<dbReference type="SUPFAM" id="SSF53807">
    <property type="entry name" value="Helical backbone' metal receptor"/>
    <property type="match status" value="1"/>
</dbReference>
<evidence type="ECO:0000313" key="3">
    <source>
        <dbReference type="Proteomes" id="UP000019402"/>
    </source>
</evidence>
<dbReference type="Gene3D" id="1.20.58.2180">
    <property type="match status" value="1"/>
</dbReference>
<dbReference type="GO" id="GO:0071281">
    <property type="term" value="P:cellular response to iron ion"/>
    <property type="evidence" value="ECO:0007669"/>
    <property type="project" value="TreeGrafter"/>
</dbReference>
<evidence type="ECO:0000259" key="1">
    <source>
        <dbReference type="PROSITE" id="PS50983"/>
    </source>
</evidence>
<organism evidence="2 3">
    <name type="scientific">Saccharicrinis fermentans DSM 9555 = JCM 21142</name>
    <dbReference type="NCBI Taxonomy" id="869213"/>
    <lineage>
        <taxon>Bacteria</taxon>
        <taxon>Pseudomonadati</taxon>
        <taxon>Bacteroidota</taxon>
        <taxon>Bacteroidia</taxon>
        <taxon>Marinilabiliales</taxon>
        <taxon>Marinilabiliaceae</taxon>
        <taxon>Saccharicrinis</taxon>
    </lineage>
</organism>
<dbReference type="PROSITE" id="PS50983">
    <property type="entry name" value="FE_B12_PBP"/>
    <property type="match status" value="1"/>
</dbReference>
<sequence length="342" mass="38763">MKASILLTGILFIGQLINAKTINDMSGRVIHVPDNITRIIPYDAKTSILLFPLASHEMVAKGILPGKKTYNFISDKYEKIPGIDMNNIEEVLTAKPQIIIAGYHGKPIQTEKLHKLERRLNIPIVTIDLSINRLDQTYLFIGKLLNKTPKSISYSHFLHQLYQDVDSLKRNSPKPNAKVYYTIGASGLLTDPSGSKHTEVLSYLGIPNVAQIDLPSGGHAKVNMEQVILWNPDYIFCAGFRGEQNAYTTISKSKKWAHIKAVKEKQLYKIPGQPLGWFDHPPSINRIPGVIWMCQLFYGQSAAITRAKIIEFYELFYQYKLNKTEYELIFRPENTLEASNTN</sequence>
<dbReference type="PANTHER" id="PTHR30535">
    <property type="entry name" value="VITAMIN B12-BINDING PROTEIN"/>
    <property type="match status" value="1"/>
</dbReference>
<protein>
    <submittedName>
        <fullName evidence="2">Vitamin B12-transporter protein BtuF</fullName>
    </submittedName>
</protein>
<dbReference type="Pfam" id="PF01497">
    <property type="entry name" value="Peripla_BP_2"/>
    <property type="match status" value="1"/>
</dbReference>
<dbReference type="OrthoDB" id="9787830at2"/>
<dbReference type="RefSeq" id="WP_027473589.1">
    <property type="nucleotide sequence ID" value="NZ_BAMD01000035.1"/>
</dbReference>
<proteinExistence type="predicted"/>
<name>W7Y6Y3_9BACT</name>